<dbReference type="Proteomes" id="UP000294641">
    <property type="component" value="Unassembled WGS sequence"/>
</dbReference>
<reference evidence="2 4" key="2">
    <citation type="submission" date="2019-03" db="EMBL/GenBank/DDBJ databases">
        <title>Genomic Encyclopedia of Type Strains, Phase IV (KMG-IV): sequencing the most valuable type-strain genomes for metagenomic binning, comparative biology and taxonomic classification.</title>
        <authorList>
            <person name="Goeker M."/>
        </authorList>
    </citation>
    <scope>NUCLEOTIDE SEQUENCE [LARGE SCALE GENOMIC DNA]</scope>
    <source>
        <strain evidence="2 4">DSM 20580</strain>
    </source>
</reference>
<organism evidence="1 3">
    <name type="scientific">Kurthia zopfii</name>
    <dbReference type="NCBI Taxonomy" id="1650"/>
    <lineage>
        <taxon>Bacteria</taxon>
        <taxon>Bacillati</taxon>
        <taxon>Bacillota</taxon>
        <taxon>Bacilli</taxon>
        <taxon>Bacillales</taxon>
        <taxon>Caryophanaceae</taxon>
        <taxon>Kurthia</taxon>
    </lineage>
</organism>
<keyword evidence="4" id="KW-1185">Reference proteome</keyword>
<evidence type="ECO:0000313" key="3">
    <source>
        <dbReference type="Proteomes" id="UP000254330"/>
    </source>
</evidence>
<evidence type="ECO:0000313" key="1">
    <source>
        <dbReference type="EMBL" id="STX09502.1"/>
    </source>
</evidence>
<evidence type="ECO:0000313" key="4">
    <source>
        <dbReference type="Proteomes" id="UP000294641"/>
    </source>
</evidence>
<dbReference type="AlphaFoldDB" id="A0A2U3A9U0"/>
<dbReference type="RefSeq" id="WP_109350719.1">
    <property type="nucleotide sequence ID" value="NZ_BJUE01000051.1"/>
</dbReference>
<dbReference type="Proteomes" id="UP000254330">
    <property type="component" value="Unassembled WGS sequence"/>
</dbReference>
<accession>A0A2U3A9U0</accession>
<gene>
    <name evidence="2" type="ORF">DFR61_1462</name>
    <name evidence="1" type="ORF">NCTC10597_01178</name>
</gene>
<dbReference type="OrthoDB" id="2972348at2"/>
<dbReference type="EMBL" id="SNZG01000046">
    <property type="protein sequence ID" value="TDR33934.1"/>
    <property type="molecule type" value="Genomic_DNA"/>
</dbReference>
<proteinExistence type="predicted"/>
<protein>
    <submittedName>
        <fullName evidence="1">Uncharacterized protein</fullName>
    </submittedName>
</protein>
<evidence type="ECO:0000313" key="2">
    <source>
        <dbReference type="EMBL" id="TDR33934.1"/>
    </source>
</evidence>
<reference evidence="1 3" key="1">
    <citation type="submission" date="2018-06" db="EMBL/GenBank/DDBJ databases">
        <authorList>
            <consortium name="Pathogen Informatics"/>
            <person name="Doyle S."/>
        </authorList>
    </citation>
    <scope>NUCLEOTIDE SEQUENCE [LARGE SCALE GENOMIC DNA]</scope>
    <source>
        <strain evidence="1 3">NCTC10597</strain>
    </source>
</reference>
<name>A0A2U3A9U0_9BACL</name>
<dbReference type="EMBL" id="UGNP01000001">
    <property type="protein sequence ID" value="STX09502.1"/>
    <property type="molecule type" value="Genomic_DNA"/>
</dbReference>
<comment type="caution">
    <text evidence="1">The sequence shown here is derived from an EMBL/GenBank/DDBJ whole genome shotgun (WGS) entry which is preliminary data.</text>
</comment>
<sequence>MKKPYIANYLEEVPLQQSAELFYDSKSQMNYIDNCFKIKAIEYNRGPQTTTLTETNENADTDYIYSGPETTIRTDSTENSDINYYCIETVEKKGINSLTISNSVSLGPDTTRQTFTSESADENQQVFFGPDTTIETRTNENADFD</sequence>